<dbReference type="EMBL" id="MN740283">
    <property type="protein sequence ID" value="QHT97849.1"/>
    <property type="molecule type" value="Genomic_DNA"/>
</dbReference>
<proteinExistence type="predicted"/>
<protein>
    <submittedName>
        <fullName evidence="1">Uncharacterized protein</fullName>
    </submittedName>
</protein>
<dbReference type="AlphaFoldDB" id="A0A6C0IZ32"/>
<sequence length="34" mass="3701">MTITSATPIVESPQKIDTLLNLLLPSLRIAPPKE</sequence>
<name>A0A6C0IZ32_9ZZZZ</name>
<organism evidence="1">
    <name type="scientific">viral metagenome</name>
    <dbReference type="NCBI Taxonomy" id="1070528"/>
    <lineage>
        <taxon>unclassified sequences</taxon>
        <taxon>metagenomes</taxon>
        <taxon>organismal metagenomes</taxon>
    </lineage>
</organism>
<accession>A0A6C0IZ32</accession>
<evidence type="ECO:0000313" key="1">
    <source>
        <dbReference type="EMBL" id="QHT97849.1"/>
    </source>
</evidence>
<reference evidence="1" key="1">
    <citation type="journal article" date="2020" name="Nature">
        <title>Giant virus diversity and host interactions through global metagenomics.</title>
        <authorList>
            <person name="Schulz F."/>
            <person name="Roux S."/>
            <person name="Paez-Espino D."/>
            <person name="Jungbluth S."/>
            <person name="Walsh D.A."/>
            <person name="Denef V.J."/>
            <person name="McMahon K.D."/>
            <person name="Konstantinidis K.T."/>
            <person name="Eloe-Fadrosh E.A."/>
            <person name="Kyrpides N.C."/>
            <person name="Woyke T."/>
        </authorList>
    </citation>
    <scope>NUCLEOTIDE SEQUENCE</scope>
    <source>
        <strain evidence="1">GVMAG-M-3300025572-1</strain>
    </source>
</reference>